<dbReference type="InterPro" id="IPR011989">
    <property type="entry name" value="ARM-like"/>
</dbReference>
<reference evidence="2 3" key="1">
    <citation type="journal article" date="2014" name="Int. J. Syst. Evol. Microbiol.">
        <title>Complete genome sequence of Corynebacterium casei LMG S-19264T (=DSM 44701T), isolated from a smear-ripened cheese.</title>
        <authorList>
            <consortium name="US DOE Joint Genome Institute (JGI-PGF)"/>
            <person name="Walter F."/>
            <person name="Albersmeier A."/>
            <person name="Kalinowski J."/>
            <person name="Ruckert C."/>
        </authorList>
    </citation>
    <scope>NUCLEOTIDE SEQUENCE [LARGE SCALE GENOMIC DNA]</scope>
    <source>
        <strain evidence="2 3">CGMCC 4.7215</strain>
    </source>
</reference>
<dbReference type="RefSeq" id="WP_267638022.1">
    <property type="nucleotide sequence ID" value="NZ_JAODIY010000011.1"/>
</dbReference>
<evidence type="ECO:0000256" key="1">
    <source>
        <dbReference type="ARBA" id="ARBA00045876"/>
    </source>
</evidence>
<evidence type="ECO:0000313" key="3">
    <source>
        <dbReference type="Proteomes" id="UP001596414"/>
    </source>
</evidence>
<dbReference type="PANTHER" id="PTHR12697:SF5">
    <property type="entry name" value="DEOXYHYPUSINE HYDROXYLASE"/>
    <property type="match status" value="1"/>
</dbReference>
<dbReference type="Pfam" id="PF03130">
    <property type="entry name" value="HEAT_PBS"/>
    <property type="match status" value="2"/>
</dbReference>
<dbReference type="Pfam" id="PF13646">
    <property type="entry name" value="HEAT_2"/>
    <property type="match status" value="2"/>
</dbReference>
<dbReference type="SUPFAM" id="SSF48371">
    <property type="entry name" value="ARM repeat"/>
    <property type="match status" value="1"/>
</dbReference>
<dbReference type="Gene3D" id="1.25.10.10">
    <property type="entry name" value="Leucine-rich Repeat Variant"/>
    <property type="match status" value="3"/>
</dbReference>
<dbReference type="AlphaFoldDB" id="A0ABD5X806"/>
<sequence length="413" mass="45163">MSLYEYERNGNAQEIIRTLNSSENTNIRERAAKLLGRFEEHDDRDDIIRALITTVNEDDSDAVVAVAVDSLNNLGQDALTQLMATMADIEFEEGAEWVRAKAFMRGLSADIPELRMAAANGLGELGEGDAVPDLIERFRDPDPRVRARSARAVGLITDARATDGLESLLSDSKPTVRLEAAESLGRIGNRQALSALLQLYEDNDERVRRIAVNGFGKFSNDSPVEYLVTSLADDSAAVRRTAVFSLIELLSNVPTEESHEIRETVVDRLAATEDGTVVTPLVEILEQGTQPSQRRNTAWLLGRVLDDESNRDAVDALLVALEDGQQMTRQFAATSLAEIGGTYAEAELLSLATNDEHDSEARAQALFTLGKIGDEETAREIENLLDDTDDQEVRKRAFSALSKLGGRTGNTSG</sequence>
<dbReference type="InterPro" id="IPR016024">
    <property type="entry name" value="ARM-type_fold"/>
</dbReference>
<gene>
    <name evidence="2" type="ORF">ACFQJ7_15140</name>
</gene>
<name>A0ABD5X806_9EURY</name>
<dbReference type="InterPro" id="IPR021133">
    <property type="entry name" value="HEAT_type_2"/>
</dbReference>
<dbReference type="PROSITE" id="PS50077">
    <property type="entry name" value="HEAT_REPEAT"/>
    <property type="match status" value="1"/>
</dbReference>
<evidence type="ECO:0000313" key="2">
    <source>
        <dbReference type="EMBL" id="MFC7127335.1"/>
    </source>
</evidence>
<dbReference type="Proteomes" id="UP001596414">
    <property type="component" value="Unassembled WGS sequence"/>
</dbReference>
<dbReference type="PANTHER" id="PTHR12697">
    <property type="entry name" value="PBS LYASE HEAT-LIKE PROTEIN"/>
    <property type="match status" value="1"/>
</dbReference>
<dbReference type="SMART" id="SM00567">
    <property type="entry name" value="EZ_HEAT"/>
    <property type="match status" value="9"/>
</dbReference>
<dbReference type="InterPro" id="IPR004155">
    <property type="entry name" value="PBS_lyase_HEAT"/>
</dbReference>
<organism evidence="2 3">
    <name type="scientific">Halovenus rubra</name>
    <dbReference type="NCBI Taxonomy" id="869890"/>
    <lineage>
        <taxon>Archaea</taxon>
        <taxon>Methanobacteriati</taxon>
        <taxon>Methanobacteriota</taxon>
        <taxon>Stenosarchaea group</taxon>
        <taxon>Halobacteria</taxon>
        <taxon>Halobacteriales</taxon>
        <taxon>Haloarculaceae</taxon>
        <taxon>Halovenus</taxon>
    </lineage>
</organism>
<dbReference type="EMBL" id="JBHSZQ010000050">
    <property type="protein sequence ID" value="MFC7127335.1"/>
    <property type="molecule type" value="Genomic_DNA"/>
</dbReference>
<proteinExistence type="predicted"/>
<accession>A0ABD5X806</accession>
<comment type="function">
    <text evidence="1">Catalyzes the hydroxylation of the N(6)-(4-aminobutyl)-L-lysine intermediate produced by deoxyhypusine synthase/DHPS on a critical lysine of the eukaryotic translation initiation factor 5A/eIF-5A. This is the second step of the post-translational modification of that lysine into an unusual amino acid residue named hypusine. Hypusination is unique to mature eIF-5A factor and is essential for its function.</text>
</comment>
<comment type="caution">
    <text evidence="2">The sequence shown here is derived from an EMBL/GenBank/DDBJ whole genome shotgun (WGS) entry which is preliminary data.</text>
</comment>
<protein>
    <submittedName>
        <fullName evidence="2">HEAT repeat domain-containing protein</fullName>
    </submittedName>
</protein>